<gene>
    <name evidence="7" type="ORF">C7C56_019295</name>
</gene>
<name>A0A2U2HGR2_9BURK</name>
<keyword evidence="4" id="KW-0720">Serine protease</keyword>
<dbReference type="InterPro" id="IPR007280">
    <property type="entry name" value="Peptidase_C_arc/bac"/>
</dbReference>
<keyword evidence="8" id="KW-1185">Reference proteome</keyword>
<dbReference type="PANTHER" id="PTHR36175:SF1">
    <property type="entry name" value="CYANOPHYCINASE"/>
    <property type="match status" value="1"/>
</dbReference>
<sequence>MKMSTYLKGALSLGAATLGPLCFAACLTTEVEPNNSDKSANTGLCSATAASGTISSSSDYDWYKLDVAAAGAISINLAHDSGIDLDWYLYKATGSYVAYRSTASNPETGSYNATAAGTYYLRVKNYTGTGRYTLTATFPQSGTTQPPPPPVACTFPTGVNLGKTGNATPKATATTGGVMLMGGGPDVDAAIKWMNTKSGGGDFVVIRSTGTNGYNDYIYGLGGVNSVQTLLINTVAEANDACVVQTIKNAGAVFLAGGNQADYINYFKGQGVGNALNYLINTKGAPVGGTSAGMAIQGQYFHPGGAADDTSVLLKPTSIAIGNNFLSNSLMTNIVTDTHFLQRNRQPRLTTFLASSIYNYGAQWQSMRGISADEGTAVTIEANGAAKVFGVGYINFVSATGAAETLAPNTALTWFVGSQALRVYQVQGTATGTNTFNLGTWSGSGGTTRYWYVNNGTMTIN</sequence>
<dbReference type="Pfam" id="PF03575">
    <property type="entry name" value="Peptidase_S51"/>
    <property type="match status" value="1"/>
</dbReference>
<dbReference type="Pfam" id="PF04151">
    <property type="entry name" value="PPC"/>
    <property type="match status" value="1"/>
</dbReference>
<dbReference type="AlphaFoldDB" id="A0A2U2HGR2"/>
<keyword evidence="5" id="KW-0732">Signal</keyword>
<evidence type="ECO:0000259" key="6">
    <source>
        <dbReference type="Pfam" id="PF04151"/>
    </source>
</evidence>
<feature type="signal peptide" evidence="5">
    <location>
        <begin position="1"/>
        <end position="24"/>
    </location>
</feature>
<comment type="caution">
    <text evidence="7">The sequence shown here is derived from an EMBL/GenBank/DDBJ whole genome shotgun (WGS) entry which is preliminary data.</text>
</comment>
<evidence type="ECO:0000313" key="8">
    <source>
        <dbReference type="Proteomes" id="UP000241421"/>
    </source>
</evidence>
<reference evidence="7 8" key="1">
    <citation type="submission" date="2018-04" db="EMBL/GenBank/DDBJ databases">
        <title>Massilia violaceinigra sp. nov., a novel purple-pigmented bacterium isolated from Tianshan glacier, Xinjiang, China.</title>
        <authorList>
            <person name="Wang H."/>
        </authorList>
    </citation>
    <scope>NUCLEOTIDE SEQUENCE [LARGE SCALE GENOMIC DNA]</scope>
    <source>
        <strain evidence="7 8">B448-2</strain>
    </source>
</reference>
<dbReference type="PANTHER" id="PTHR36175">
    <property type="entry name" value="CYANOPHYCINASE"/>
    <property type="match status" value="1"/>
</dbReference>
<evidence type="ECO:0000256" key="3">
    <source>
        <dbReference type="ARBA" id="ARBA00022801"/>
    </source>
</evidence>
<organism evidence="7 8">
    <name type="scientific">Massilia glaciei</name>
    <dbReference type="NCBI Taxonomy" id="1524097"/>
    <lineage>
        <taxon>Bacteria</taxon>
        <taxon>Pseudomonadati</taxon>
        <taxon>Pseudomonadota</taxon>
        <taxon>Betaproteobacteria</taxon>
        <taxon>Burkholderiales</taxon>
        <taxon>Oxalobacteraceae</taxon>
        <taxon>Telluria group</taxon>
        <taxon>Massilia</taxon>
    </lineage>
</organism>
<evidence type="ECO:0000256" key="1">
    <source>
        <dbReference type="ARBA" id="ARBA00006534"/>
    </source>
</evidence>
<evidence type="ECO:0000313" key="7">
    <source>
        <dbReference type="EMBL" id="PWF44386.1"/>
    </source>
</evidence>
<dbReference type="CDD" id="cd03145">
    <property type="entry name" value="GAT1_cyanophycinase"/>
    <property type="match status" value="1"/>
</dbReference>
<comment type="similarity">
    <text evidence="1">Belongs to the peptidase S51 family.</text>
</comment>
<dbReference type="InterPro" id="IPR005320">
    <property type="entry name" value="Peptidase_S51"/>
</dbReference>
<dbReference type="Proteomes" id="UP000241421">
    <property type="component" value="Unassembled WGS sequence"/>
</dbReference>
<dbReference type="SUPFAM" id="SSF89260">
    <property type="entry name" value="Collagen-binding domain"/>
    <property type="match status" value="1"/>
</dbReference>
<accession>A0A2U2HGR2</accession>
<proteinExistence type="inferred from homology"/>
<evidence type="ECO:0000256" key="5">
    <source>
        <dbReference type="SAM" id="SignalP"/>
    </source>
</evidence>
<dbReference type="RefSeq" id="WP_106759000.1">
    <property type="nucleotide sequence ID" value="NZ_PXWF02000267.1"/>
</dbReference>
<dbReference type="Gene3D" id="3.40.50.880">
    <property type="match status" value="1"/>
</dbReference>
<dbReference type="OrthoDB" id="9799980at2"/>
<evidence type="ECO:0000256" key="2">
    <source>
        <dbReference type="ARBA" id="ARBA00022670"/>
    </source>
</evidence>
<evidence type="ECO:0000256" key="4">
    <source>
        <dbReference type="ARBA" id="ARBA00022825"/>
    </source>
</evidence>
<dbReference type="InterPro" id="IPR029062">
    <property type="entry name" value="Class_I_gatase-like"/>
</dbReference>
<dbReference type="SUPFAM" id="SSF52317">
    <property type="entry name" value="Class I glutamine amidotransferase-like"/>
    <property type="match status" value="1"/>
</dbReference>
<feature type="domain" description="Peptidase C-terminal archaeal/bacterial" evidence="6">
    <location>
        <begin position="59"/>
        <end position="124"/>
    </location>
</feature>
<dbReference type="GO" id="GO:0006508">
    <property type="term" value="P:proteolysis"/>
    <property type="evidence" value="ECO:0007669"/>
    <property type="project" value="UniProtKB-KW"/>
</dbReference>
<dbReference type="EMBL" id="PXWF02000267">
    <property type="protein sequence ID" value="PWF44386.1"/>
    <property type="molecule type" value="Genomic_DNA"/>
</dbReference>
<dbReference type="Gene3D" id="2.60.120.380">
    <property type="match status" value="1"/>
</dbReference>
<keyword evidence="2" id="KW-0645">Protease</keyword>
<protein>
    <recommendedName>
        <fullName evidence="6">Peptidase C-terminal archaeal/bacterial domain-containing protein</fullName>
    </recommendedName>
</protein>
<keyword evidence="3" id="KW-0378">Hydrolase</keyword>
<dbReference type="GO" id="GO:0008236">
    <property type="term" value="F:serine-type peptidase activity"/>
    <property type="evidence" value="ECO:0007669"/>
    <property type="project" value="UniProtKB-KW"/>
</dbReference>
<feature type="chain" id="PRO_5015434455" description="Peptidase C-terminal archaeal/bacterial domain-containing protein" evidence="5">
    <location>
        <begin position="25"/>
        <end position="461"/>
    </location>
</feature>